<keyword evidence="1" id="KW-0472">Membrane</keyword>
<evidence type="ECO:0000313" key="3">
    <source>
        <dbReference type="Proteomes" id="UP001168537"/>
    </source>
</evidence>
<keyword evidence="3" id="KW-1185">Reference proteome</keyword>
<organism evidence="2 3">
    <name type="scientific">Nocardioides abyssi</name>
    <dbReference type="NCBI Taxonomy" id="3058370"/>
    <lineage>
        <taxon>Bacteria</taxon>
        <taxon>Bacillati</taxon>
        <taxon>Actinomycetota</taxon>
        <taxon>Actinomycetes</taxon>
        <taxon>Propionibacteriales</taxon>
        <taxon>Nocardioidaceae</taxon>
        <taxon>Nocardioides</taxon>
    </lineage>
</organism>
<dbReference type="InterPro" id="IPR045919">
    <property type="entry name" value="DUF6338"/>
</dbReference>
<dbReference type="RefSeq" id="WP_277500425.1">
    <property type="nucleotide sequence ID" value="NZ_JAUHJR010000002.1"/>
</dbReference>
<sequence>MIPSSATQLLITLVLIVPGFVFLGVLVRLRGRTPADADLSSRLMRAIVASTVFALVYLAIAGPQIEALANQNPDEALNHLQKYALLALLAAFVIPAVAAGLYYWISTWGWLQDKFRDSWVDQRWNRIDPRPSGWDVAFADLSPCFVRVRMNDGGWYAGWFGKASYASSWPDPRSLYVEVSFHVDDNGTLGQAVENSNGAVIDCTDAVLVELLLPGPDSDE</sequence>
<accession>A0ABT8EST7</accession>
<proteinExistence type="predicted"/>
<feature type="transmembrane region" description="Helical" evidence="1">
    <location>
        <begin position="6"/>
        <end position="31"/>
    </location>
</feature>
<feature type="transmembrane region" description="Helical" evidence="1">
    <location>
        <begin position="83"/>
        <end position="105"/>
    </location>
</feature>
<evidence type="ECO:0000256" key="1">
    <source>
        <dbReference type="SAM" id="Phobius"/>
    </source>
</evidence>
<gene>
    <name evidence="2" type="ORF">QWY29_07625</name>
</gene>
<reference evidence="2" key="1">
    <citation type="submission" date="2023-06" db="EMBL/GenBank/DDBJ databases">
        <title>Draft genome sequence of Nocardioides sp. SOB72.</title>
        <authorList>
            <person name="Zhang G."/>
        </authorList>
    </citation>
    <scope>NUCLEOTIDE SEQUENCE</scope>
    <source>
        <strain evidence="2">SOB72</strain>
    </source>
</reference>
<dbReference type="EMBL" id="JAUHJR010000002">
    <property type="protein sequence ID" value="MDN4161221.1"/>
    <property type="molecule type" value="Genomic_DNA"/>
</dbReference>
<dbReference type="Proteomes" id="UP001168537">
    <property type="component" value="Unassembled WGS sequence"/>
</dbReference>
<protein>
    <submittedName>
        <fullName evidence="2">DUF6338 family protein</fullName>
    </submittedName>
</protein>
<feature type="transmembrane region" description="Helical" evidence="1">
    <location>
        <begin position="43"/>
        <end position="63"/>
    </location>
</feature>
<name>A0ABT8EST7_9ACTN</name>
<dbReference type="Pfam" id="PF19865">
    <property type="entry name" value="DUF6338"/>
    <property type="match status" value="1"/>
</dbReference>
<evidence type="ECO:0000313" key="2">
    <source>
        <dbReference type="EMBL" id="MDN4161221.1"/>
    </source>
</evidence>
<comment type="caution">
    <text evidence="2">The sequence shown here is derived from an EMBL/GenBank/DDBJ whole genome shotgun (WGS) entry which is preliminary data.</text>
</comment>
<keyword evidence="1" id="KW-0812">Transmembrane</keyword>
<keyword evidence="1" id="KW-1133">Transmembrane helix</keyword>